<dbReference type="InterPro" id="IPR015947">
    <property type="entry name" value="PUA-like_sf"/>
</dbReference>
<protein>
    <recommendedName>
        <fullName evidence="3">CMP/dCMP-type deaminase domain-containing protein</fullName>
    </recommendedName>
</protein>
<dbReference type="STRING" id="67267.GCA_000716675_00962"/>
<dbReference type="InterPro" id="IPR016193">
    <property type="entry name" value="Cytidine_deaminase-like"/>
</dbReference>
<dbReference type="KEGG" id="salf:SMD44_00791"/>
<feature type="domain" description="CMP/dCMP-type deaminase" evidence="3">
    <location>
        <begin position="9"/>
        <end position="131"/>
    </location>
</feature>
<keyword evidence="5" id="KW-1185">Reference proteome</keyword>
<dbReference type="GO" id="GO:0016787">
    <property type="term" value="F:hydrolase activity"/>
    <property type="evidence" value="ECO:0007669"/>
    <property type="project" value="InterPro"/>
</dbReference>
<dbReference type="InterPro" id="IPR002125">
    <property type="entry name" value="CMP_dCMP_dom"/>
</dbReference>
<dbReference type="GO" id="GO:0008270">
    <property type="term" value="F:zinc ion binding"/>
    <property type="evidence" value="ECO:0007669"/>
    <property type="project" value="InterPro"/>
</dbReference>
<dbReference type="CDD" id="cd06552">
    <property type="entry name" value="ASCH_yqfb_like"/>
    <property type="match status" value="1"/>
</dbReference>
<evidence type="ECO:0000256" key="2">
    <source>
        <dbReference type="ARBA" id="ARBA00022833"/>
    </source>
</evidence>
<dbReference type="AlphaFoldDB" id="A0A1Z1W4M8"/>
<accession>A0A1Z1W4M8</accession>
<dbReference type="InterPro" id="IPR016192">
    <property type="entry name" value="APOBEC/CMP_deaminase_Zn-bd"/>
</dbReference>
<dbReference type="RefSeq" id="WP_087882844.1">
    <property type="nucleotide sequence ID" value="NZ_CP021748.1"/>
</dbReference>
<evidence type="ECO:0000313" key="4">
    <source>
        <dbReference type="EMBL" id="ARX81393.1"/>
    </source>
</evidence>
<dbReference type="PROSITE" id="PS51747">
    <property type="entry name" value="CYT_DCMP_DEAMINASES_2"/>
    <property type="match status" value="1"/>
</dbReference>
<name>A0A1Z1W4M8_9ACTN</name>
<dbReference type="CDD" id="cd01283">
    <property type="entry name" value="cytidine_deaminase"/>
    <property type="match status" value="1"/>
</dbReference>
<dbReference type="PANTHER" id="PTHR42250">
    <property type="entry name" value="ASCH DOMAIN-CONTAINING PROTEIN"/>
    <property type="match status" value="1"/>
</dbReference>
<dbReference type="InterPro" id="IPR007374">
    <property type="entry name" value="ASCH_domain"/>
</dbReference>
<keyword evidence="1" id="KW-0479">Metal-binding</keyword>
<proteinExistence type="predicted"/>
<gene>
    <name evidence="4" type="ORF">SMD44_00791</name>
</gene>
<dbReference type="EMBL" id="CP021748">
    <property type="protein sequence ID" value="ARX81393.1"/>
    <property type="molecule type" value="Genomic_DNA"/>
</dbReference>
<dbReference type="Gene3D" id="2.30.130.30">
    <property type="entry name" value="Hypothetical protein"/>
    <property type="match status" value="1"/>
</dbReference>
<organism evidence="4 5">
    <name type="scientific">Streptomyces alboflavus</name>
    <dbReference type="NCBI Taxonomy" id="67267"/>
    <lineage>
        <taxon>Bacteria</taxon>
        <taxon>Bacillati</taxon>
        <taxon>Actinomycetota</taxon>
        <taxon>Actinomycetes</taxon>
        <taxon>Kitasatosporales</taxon>
        <taxon>Streptomycetaceae</taxon>
        <taxon>Streptomyces</taxon>
    </lineage>
</organism>
<keyword evidence="2" id="KW-0862">Zinc</keyword>
<dbReference type="Pfam" id="PF04266">
    <property type="entry name" value="ASCH"/>
    <property type="match status" value="1"/>
</dbReference>
<evidence type="ECO:0000259" key="3">
    <source>
        <dbReference type="PROSITE" id="PS51747"/>
    </source>
</evidence>
<dbReference type="PANTHER" id="PTHR42250:SF1">
    <property type="entry name" value="ASCH DOMAIN-CONTAINING PROTEIN"/>
    <property type="match status" value="1"/>
</dbReference>
<dbReference type="PROSITE" id="PS00903">
    <property type="entry name" value="CYT_DCMP_DEAMINASES_1"/>
    <property type="match status" value="1"/>
</dbReference>
<dbReference type="eggNOG" id="COG2411">
    <property type="taxonomic scope" value="Bacteria"/>
</dbReference>
<sequence>MVSMKLFDSERRVIEAAERLAASLGSDPNHTVAAAAMDTAGRIHEAVNVYHFTGGPCAELVVLGAAAATGAGPLVTIAAAGDRGRGLIPPCGRCRQALLDLHPDVFVAVPTDDGPTLRPIRELLPDAYFFPGTDARRIVRFNKRYYEDIATGRKTSTVRHEDPIAPGPAIFLFEDDEAHRTLNGTVTGVERHRLDRLTADQARRDGFTSIDQLKKALQGHYPGLPSDAEVECVTFTVEAPDAVE</sequence>
<reference evidence="4 5" key="1">
    <citation type="submission" date="2017-05" db="EMBL/GenBank/DDBJ databases">
        <title>Streptomyces alboflavus Genome sequencing and assembly.</title>
        <authorList>
            <person name="Wang Y."/>
            <person name="Du B."/>
            <person name="Ding Y."/>
            <person name="Liu H."/>
            <person name="Hou Q."/>
            <person name="Liu K."/>
            <person name="Wang C."/>
            <person name="Yao L."/>
        </authorList>
    </citation>
    <scope>NUCLEOTIDE SEQUENCE [LARGE SCALE GENOMIC DNA]</scope>
    <source>
        <strain evidence="4 5">MDJK44</strain>
    </source>
</reference>
<dbReference type="SUPFAM" id="SSF88697">
    <property type="entry name" value="PUA domain-like"/>
    <property type="match status" value="1"/>
</dbReference>
<dbReference type="Proteomes" id="UP000195880">
    <property type="component" value="Chromosome"/>
</dbReference>
<evidence type="ECO:0000313" key="5">
    <source>
        <dbReference type="Proteomes" id="UP000195880"/>
    </source>
</evidence>
<dbReference type="eggNOG" id="COG0295">
    <property type="taxonomic scope" value="Bacteria"/>
</dbReference>
<evidence type="ECO:0000256" key="1">
    <source>
        <dbReference type="ARBA" id="ARBA00022723"/>
    </source>
</evidence>
<dbReference type="SMART" id="SM01022">
    <property type="entry name" value="ASCH"/>
    <property type="match status" value="1"/>
</dbReference>
<dbReference type="OrthoDB" id="9795347at2"/>
<dbReference type="Gene3D" id="3.40.140.10">
    <property type="entry name" value="Cytidine Deaminase, domain 2"/>
    <property type="match status" value="1"/>
</dbReference>
<dbReference type="SUPFAM" id="SSF53927">
    <property type="entry name" value="Cytidine deaminase-like"/>
    <property type="match status" value="1"/>
</dbReference>